<organism evidence="2 3">
    <name type="scientific">Gracilimonas halophila</name>
    <dbReference type="NCBI Taxonomy" id="1834464"/>
    <lineage>
        <taxon>Bacteria</taxon>
        <taxon>Pseudomonadati</taxon>
        <taxon>Balneolota</taxon>
        <taxon>Balneolia</taxon>
        <taxon>Balneolales</taxon>
        <taxon>Balneolaceae</taxon>
        <taxon>Gracilimonas</taxon>
    </lineage>
</organism>
<keyword evidence="1" id="KW-1133">Transmembrane helix</keyword>
<name>A0ABW5JP86_9BACT</name>
<dbReference type="RefSeq" id="WP_390303407.1">
    <property type="nucleotide sequence ID" value="NZ_JBHULI010000025.1"/>
</dbReference>
<keyword evidence="3" id="KW-1185">Reference proteome</keyword>
<protein>
    <submittedName>
        <fullName evidence="2">Uncharacterized protein</fullName>
    </submittedName>
</protein>
<keyword evidence="1" id="KW-0472">Membrane</keyword>
<reference evidence="3" key="1">
    <citation type="journal article" date="2019" name="Int. J. Syst. Evol. Microbiol.">
        <title>The Global Catalogue of Microorganisms (GCM) 10K type strain sequencing project: providing services to taxonomists for standard genome sequencing and annotation.</title>
        <authorList>
            <consortium name="The Broad Institute Genomics Platform"/>
            <consortium name="The Broad Institute Genome Sequencing Center for Infectious Disease"/>
            <person name="Wu L."/>
            <person name="Ma J."/>
        </authorList>
    </citation>
    <scope>NUCLEOTIDE SEQUENCE [LARGE SCALE GENOMIC DNA]</scope>
    <source>
        <strain evidence="3">KCTC 52042</strain>
    </source>
</reference>
<dbReference type="EMBL" id="JBHULI010000025">
    <property type="protein sequence ID" value="MFD2533323.1"/>
    <property type="molecule type" value="Genomic_DNA"/>
</dbReference>
<dbReference type="Proteomes" id="UP001597460">
    <property type="component" value="Unassembled WGS sequence"/>
</dbReference>
<keyword evidence="1" id="KW-0812">Transmembrane</keyword>
<evidence type="ECO:0000313" key="3">
    <source>
        <dbReference type="Proteomes" id="UP001597460"/>
    </source>
</evidence>
<evidence type="ECO:0000256" key="1">
    <source>
        <dbReference type="SAM" id="Phobius"/>
    </source>
</evidence>
<feature type="transmembrane region" description="Helical" evidence="1">
    <location>
        <begin position="42"/>
        <end position="63"/>
    </location>
</feature>
<evidence type="ECO:0000313" key="2">
    <source>
        <dbReference type="EMBL" id="MFD2533323.1"/>
    </source>
</evidence>
<sequence length="68" mass="7435">MSLKKKTQKELQDKIKDIESLIAEKGVGSDYLSRAERVQRDLNLALILGGTAAVLGATALAIYKFRGE</sequence>
<comment type="caution">
    <text evidence="2">The sequence shown here is derived from an EMBL/GenBank/DDBJ whole genome shotgun (WGS) entry which is preliminary data.</text>
</comment>
<accession>A0ABW5JP86</accession>
<proteinExistence type="predicted"/>
<gene>
    <name evidence="2" type="ORF">ACFSVN_12785</name>
</gene>